<dbReference type="Proteomes" id="UP000075755">
    <property type="component" value="Plasmid pAA02"/>
</dbReference>
<dbReference type="CDD" id="cd08493">
    <property type="entry name" value="PBP2_DppA_like"/>
    <property type="match status" value="1"/>
</dbReference>
<keyword evidence="6" id="KW-0614">Plasmid</keyword>
<dbReference type="RefSeq" id="WP_067968918.1">
    <property type="nucleotide sequence ID" value="NZ_CP015007.1"/>
</dbReference>
<dbReference type="PANTHER" id="PTHR30290:SF38">
    <property type="entry name" value="D,D-DIPEPTIDE-BINDING PERIPLASMIC PROTEIN DDPA-RELATED"/>
    <property type="match status" value="1"/>
</dbReference>
<gene>
    <name evidence="6" type="ORF">AA2016_6137</name>
    <name evidence="7" type="ORF">FHS67_006402</name>
</gene>
<evidence type="ECO:0000256" key="1">
    <source>
        <dbReference type="ARBA" id="ARBA00004418"/>
    </source>
</evidence>
<reference evidence="6 8" key="1">
    <citation type="submission" date="2016-03" db="EMBL/GenBank/DDBJ databases">
        <title>Complete genome of Aminobacter aminovorans KCTC 2477.</title>
        <authorList>
            <person name="Kim K.M."/>
        </authorList>
    </citation>
    <scope>NUCLEOTIDE SEQUENCE [LARGE SCALE GENOMIC DNA]</scope>
    <source>
        <strain evidence="6 8">KCTC 2477</strain>
        <plasmid evidence="6 8">pAA02</plasmid>
    </source>
</reference>
<evidence type="ECO:0000313" key="9">
    <source>
        <dbReference type="Proteomes" id="UP000577697"/>
    </source>
</evidence>
<dbReference type="GO" id="GO:1904680">
    <property type="term" value="F:peptide transmembrane transporter activity"/>
    <property type="evidence" value="ECO:0007669"/>
    <property type="project" value="TreeGrafter"/>
</dbReference>
<geneLocation type="plasmid" evidence="6 8">
    <name>pAA02</name>
</geneLocation>
<dbReference type="PIRSF" id="PIRSF002741">
    <property type="entry name" value="MppA"/>
    <property type="match status" value="1"/>
</dbReference>
<evidence type="ECO:0000256" key="4">
    <source>
        <dbReference type="SAM" id="SignalP"/>
    </source>
</evidence>
<dbReference type="Pfam" id="PF00496">
    <property type="entry name" value="SBP_bac_5"/>
    <property type="match status" value="1"/>
</dbReference>
<reference evidence="7 9" key="2">
    <citation type="submission" date="2020-08" db="EMBL/GenBank/DDBJ databases">
        <title>Genomic Encyclopedia of Type Strains, Phase IV (KMG-IV): sequencing the most valuable type-strain genomes for metagenomic binning, comparative biology and taxonomic classification.</title>
        <authorList>
            <person name="Goeker M."/>
        </authorList>
    </citation>
    <scope>NUCLEOTIDE SEQUENCE [LARGE SCALE GENOMIC DNA]</scope>
    <source>
        <strain evidence="7 9">DSM 10368</strain>
    </source>
</reference>
<comment type="subcellular location">
    <subcellularLocation>
        <location evidence="1">Periplasm</location>
    </subcellularLocation>
</comment>
<evidence type="ECO:0000259" key="5">
    <source>
        <dbReference type="Pfam" id="PF00496"/>
    </source>
</evidence>
<organism evidence="6 8">
    <name type="scientific">Aminobacter aminovorans</name>
    <name type="common">Chelatobacter heintzii</name>
    <dbReference type="NCBI Taxonomy" id="83263"/>
    <lineage>
        <taxon>Bacteria</taxon>
        <taxon>Pseudomonadati</taxon>
        <taxon>Pseudomonadota</taxon>
        <taxon>Alphaproteobacteria</taxon>
        <taxon>Hyphomicrobiales</taxon>
        <taxon>Phyllobacteriaceae</taxon>
        <taxon>Aminobacter</taxon>
    </lineage>
</organism>
<evidence type="ECO:0000313" key="6">
    <source>
        <dbReference type="EMBL" id="AMS45040.1"/>
    </source>
</evidence>
<keyword evidence="3 4" id="KW-0732">Signal</keyword>
<dbReference type="InterPro" id="IPR000914">
    <property type="entry name" value="SBP_5_dom"/>
</dbReference>
<dbReference type="PANTHER" id="PTHR30290">
    <property type="entry name" value="PERIPLASMIC BINDING COMPONENT OF ABC TRANSPORTER"/>
    <property type="match status" value="1"/>
</dbReference>
<dbReference type="Gene3D" id="3.40.190.10">
    <property type="entry name" value="Periplasmic binding protein-like II"/>
    <property type="match status" value="1"/>
</dbReference>
<evidence type="ECO:0000313" key="8">
    <source>
        <dbReference type="Proteomes" id="UP000075755"/>
    </source>
</evidence>
<sequence>MTRRFTFAAAALAATIATSMTAEAKTLVYCSDVSPQGFGPQLWDIGATLDAVRPVFNRLIEFDIGTTNLRPSLAEAWEISEDGLTYTFKLRAGVKFHGNKDFTPSRDFNADDVVFSFARMLDKNHPYHSVSGGTYLYFAGMGMPDLIRSVEKVDDLTVKMTLARPESPMLANLAMEWASILSKEYADQLLSKETPELIDVVPVGTGPFMFVNYQKDSTIRYKANPDYFRGRQTIDNLIFSIVPDPSVRRAKIETGECDVMVAPSPADVAALRSNPSLSVLEKEGLNVAYVSLNVRKKPMDDKRVRQAVNLAIDKEAIVKAVYLGGAKPAKNPLPPTIWSYNDDIAAYPYDPERAKKLIEDAGAEGAEIEIWYLPASRSYNPDGKKMGELMLADLTAIGLKPSLMTFDSAEYRKKVVAGEHWMAQGGWVGDNGDPDNFLYVLSCAGATEPPKQNNAKWCNSDYDALIGQAKLTADVAERTELYRKAQEIAHEEAPWLPVVHAIDFMVLGKNVTNYKMDPLGLHNFEGVDKSE</sequence>
<feature type="chain" id="PRO_5042107295" evidence="4">
    <location>
        <begin position="25"/>
        <end position="531"/>
    </location>
</feature>
<dbReference type="Gene3D" id="3.90.76.10">
    <property type="entry name" value="Dipeptide-binding Protein, Domain 1"/>
    <property type="match status" value="1"/>
</dbReference>
<dbReference type="AlphaFoldDB" id="A0AAC8YV77"/>
<dbReference type="FunFam" id="3.40.190.10:FF:000036">
    <property type="entry name" value="Dipeptide ABC transporter, substrate-binding protein"/>
    <property type="match status" value="1"/>
</dbReference>
<dbReference type="GO" id="GO:0042938">
    <property type="term" value="P:dipeptide transport"/>
    <property type="evidence" value="ECO:0007669"/>
    <property type="project" value="TreeGrafter"/>
</dbReference>
<evidence type="ECO:0000256" key="2">
    <source>
        <dbReference type="ARBA" id="ARBA00005695"/>
    </source>
</evidence>
<dbReference type="InterPro" id="IPR030678">
    <property type="entry name" value="Peptide/Ni-bd"/>
</dbReference>
<keyword evidence="9" id="KW-1185">Reference proteome</keyword>
<comment type="similarity">
    <text evidence="2">Belongs to the bacterial solute-binding protein 5 family.</text>
</comment>
<feature type="signal peptide" evidence="4">
    <location>
        <begin position="1"/>
        <end position="24"/>
    </location>
</feature>
<dbReference type="SUPFAM" id="SSF53850">
    <property type="entry name" value="Periplasmic binding protein-like II"/>
    <property type="match status" value="1"/>
</dbReference>
<name>A0AAC8YV77_AMIAI</name>
<dbReference type="KEGG" id="aak:AA2016_6137"/>
<evidence type="ECO:0000313" key="7">
    <source>
        <dbReference type="EMBL" id="MBB3710042.1"/>
    </source>
</evidence>
<dbReference type="EMBL" id="JACICB010000041">
    <property type="protein sequence ID" value="MBB3710042.1"/>
    <property type="molecule type" value="Genomic_DNA"/>
</dbReference>
<dbReference type="GO" id="GO:0030288">
    <property type="term" value="C:outer membrane-bounded periplasmic space"/>
    <property type="evidence" value="ECO:0007669"/>
    <property type="project" value="TreeGrafter"/>
</dbReference>
<dbReference type="EMBL" id="CP015007">
    <property type="protein sequence ID" value="AMS45040.1"/>
    <property type="molecule type" value="Genomic_DNA"/>
</dbReference>
<protein>
    <submittedName>
        <fullName evidence="7">Dipeptide transport system substrate-binding protein</fullName>
    </submittedName>
    <submittedName>
        <fullName evidence="6">Peptide ABC transporter substrate-binding protein</fullName>
    </submittedName>
</protein>
<feature type="domain" description="Solute-binding protein family 5" evidence="5">
    <location>
        <begin position="69"/>
        <end position="442"/>
    </location>
</feature>
<proteinExistence type="inferred from homology"/>
<dbReference type="Gene3D" id="3.10.105.10">
    <property type="entry name" value="Dipeptide-binding Protein, Domain 3"/>
    <property type="match status" value="1"/>
</dbReference>
<dbReference type="GO" id="GO:0043190">
    <property type="term" value="C:ATP-binding cassette (ABC) transporter complex"/>
    <property type="evidence" value="ECO:0007669"/>
    <property type="project" value="InterPro"/>
</dbReference>
<dbReference type="InterPro" id="IPR039424">
    <property type="entry name" value="SBP_5"/>
</dbReference>
<accession>A0AAC8YV77</accession>
<dbReference type="Proteomes" id="UP000577697">
    <property type="component" value="Unassembled WGS sequence"/>
</dbReference>
<evidence type="ECO:0000256" key="3">
    <source>
        <dbReference type="ARBA" id="ARBA00022729"/>
    </source>
</evidence>